<dbReference type="FunFam" id="2.170.130.10:FF:000029">
    <property type="entry name" value="Outer membrane cobalamin receptor protein"/>
    <property type="match status" value="1"/>
</dbReference>
<evidence type="ECO:0000313" key="10">
    <source>
        <dbReference type="Proteomes" id="UP000020529"/>
    </source>
</evidence>
<proteinExistence type="inferred from homology"/>
<dbReference type="PROSITE" id="PS52016">
    <property type="entry name" value="TONB_DEPENDENT_REC_3"/>
    <property type="match status" value="1"/>
</dbReference>
<dbReference type="NCBIfam" id="TIGR04056">
    <property type="entry name" value="OMP_RagA_SusC"/>
    <property type="match status" value="1"/>
</dbReference>
<dbReference type="InterPro" id="IPR036942">
    <property type="entry name" value="Beta-barrel_TonB_sf"/>
</dbReference>
<dbReference type="SUPFAM" id="SSF49464">
    <property type="entry name" value="Carboxypeptidase regulatory domain-like"/>
    <property type="match status" value="1"/>
</dbReference>
<dbReference type="Gene3D" id="2.60.40.1120">
    <property type="entry name" value="Carboxypeptidase-like, regulatory domain"/>
    <property type="match status" value="1"/>
</dbReference>
<dbReference type="NCBIfam" id="TIGR04057">
    <property type="entry name" value="SusC_RagA_signa"/>
    <property type="match status" value="1"/>
</dbReference>
<dbReference type="GO" id="GO:0009279">
    <property type="term" value="C:cell outer membrane"/>
    <property type="evidence" value="ECO:0007669"/>
    <property type="project" value="UniProtKB-SubCell"/>
</dbReference>
<dbReference type="InterPro" id="IPR037066">
    <property type="entry name" value="Plug_dom_sf"/>
</dbReference>
<keyword evidence="5 7" id="KW-0472">Membrane</keyword>
<evidence type="ECO:0000256" key="4">
    <source>
        <dbReference type="ARBA" id="ARBA00022692"/>
    </source>
</evidence>
<feature type="domain" description="TonB-dependent receptor plug" evidence="8">
    <location>
        <begin position="117"/>
        <end position="224"/>
    </location>
</feature>
<organism evidence="9 10">
    <name type="scientific">Bacteroides fragilis str. 3988T(B)14</name>
    <dbReference type="NCBI Taxonomy" id="1339315"/>
    <lineage>
        <taxon>Bacteria</taxon>
        <taxon>Pseudomonadati</taxon>
        <taxon>Bacteroidota</taxon>
        <taxon>Bacteroidia</taxon>
        <taxon>Bacteroidales</taxon>
        <taxon>Bacteroidaceae</taxon>
        <taxon>Bacteroides</taxon>
    </lineage>
</organism>
<dbReference type="Pfam" id="PF13715">
    <property type="entry name" value="CarbopepD_reg_2"/>
    <property type="match status" value="1"/>
</dbReference>
<dbReference type="PATRIC" id="fig|1339315.3.peg.2154"/>
<dbReference type="InterPro" id="IPR023996">
    <property type="entry name" value="TonB-dep_OMP_SusC/RagA"/>
</dbReference>
<dbReference type="InterPro" id="IPR008969">
    <property type="entry name" value="CarboxyPept-like_regulatory"/>
</dbReference>
<keyword evidence="3 7" id="KW-1134">Transmembrane beta strand</keyword>
<gene>
    <name evidence="9" type="ORF">M124_1375</name>
</gene>
<reference evidence="9 10" key="1">
    <citation type="submission" date="2014-02" db="EMBL/GenBank/DDBJ databases">
        <authorList>
            <person name="Sears C."/>
            <person name="Carroll K."/>
            <person name="Sack B.R."/>
            <person name="Qadri F."/>
            <person name="Myers L.L."/>
            <person name="Chung G.-T."/>
            <person name="Escheverria P."/>
            <person name="Fraser C.M."/>
            <person name="Sadzewicz L."/>
            <person name="Shefchek K.A."/>
            <person name="Tallon L."/>
            <person name="Das S.P."/>
            <person name="Daugherty S."/>
            <person name="Mongodin E.F."/>
        </authorList>
    </citation>
    <scope>NUCLEOTIDE SEQUENCE [LARGE SCALE GENOMIC DNA]</scope>
    <source>
        <strain evidence="10">3988T(B)14</strain>
    </source>
</reference>
<comment type="subcellular location">
    <subcellularLocation>
        <location evidence="1 7">Cell outer membrane</location>
        <topology evidence="1 7">Multi-pass membrane protein</topology>
    </subcellularLocation>
</comment>
<keyword evidence="4 7" id="KW-0812">Transmembrane</keyword>
<evidence type="ECO:0000256" key="2">
    <source>
        <dbReference type="ARBA" id="ARBA00022448"/>
    </source>
</evidence>
<keyword evidence="6 7" id="KW-0998">Cell outer membrane</keyword>
<evidence type="ECO:0000256" key="6">
    <source>
        <dbReference type="ARBA" id="ARBA00023237"/>
    </source>
</evidence>
<accession>A0A015W2V1</accession>
<name>A0A015W2V1_BACFG</name>
<evidence type="ECO:0000256" key="1">
    <source>
        <dbReference type="ARBA" id="ARBA00004571"/>
    </source>
</evidence>
<protein>
    <submittedName>
        <fullName evidence="9">TonB-linked outer membrane, SusC/RagA family protein</fullName>
    </submittedName>
</protein>
<dbReference type="Pfam" id="PF07715">
    <property type="entry name" value="Plug"/>
    <property type="match status" value="1"/>
</dbReference>
<dbReference type="InterPro" id="IPR039426">
    <property type="entry name" value="TonB-dep_rcpt-like"/>
</dbReference>
<dbReference type="SUPFAM" id="SSF56935">
    <property type="entry name" value="Porins"/>
    <property type="match status" value="1"/>
</dbReference>
<evidence type="ECO:0000256" key="5">
    <source>
        <dbReference type="ARBA" id="ARBA00023136"/>
    </source>
</evidence>
<dbReference type="EMBL" id="JGCY01000261">
    <property type="protein sequence ID" value="EXY74795.1"/>
    <property type="molecule type" value="Genomic_DNA"/>
</dbReference>
<evidence type="ECO:0000259" key="8">
    <source>
        <dbReference type="Pfam" id="PF07715"/>
    </source>
</evidence>
<evidence type="ECO:0000256" key="7">
    <source>
        <dbReference type="PROSITE-ProRule" id="PRU01360"/>
    </source>
</evidence>
<evidence type="ECO:0000256" key="3">
    <source>
        <dbReference type="ARBA" id="ARBA00022452"/>
    </source>
</evidence>
<dbReference type="InterPro" id="IPR012910">
    <property type="entry name" value="Plug_dom"/>
</dbReference>
<dbReference type="AlphaFoldDB" id="A0A015W2V1"/>
<comment type="caution">
    <text evidence="9">The sequence shown here is derived from an EMBL/GenBank/DDBJ whole genome shotgun (WGS) entry which is preliminary data.</text>
</comment>
<keyword evidence="2 7" id="KW-0813">Transport</keyword>
<evidence type="ECO:0000313" key="9">
    <source>
        <dbReference type="EMBL" id="EXY74795.1"/>
    </source>
</evidence>
<comment type="similarity">
    <text evidence="7">Belongs to the TonB-dependent receptor family.</text>
</comment>
<dbReference type="Gene3D" id="2.170.130.10">
    <property type="entry name" value="TonB-dependent receptor, plug domain"/>
    <property type="match status" value="1"/>
</dbReference>
<dbReference type="Gene3D" id="2.40.170.20">
    <property type="entry name" value="TonB-dependent receptor, beta-barrel domain"/>
    <property type="match status" value="1"/>
</dbReference>
<sequence length="1042" mass="115090">MKTNLRLLFTLLFVVSVVALRAGTMNDIRVSGTVVSEGDPLPGVSVLVKGTGVGTITGIDGKYSINVPSDGTLVFSFIGLKSVEHKVGGRSVINVELVPDSKQLEEVMVVAYATAKKYSFTGAASTVKGDEIAKLQTSSVSRALEGTVAGLQASAASGQPGTDATIRIRGIGSINASSAPLYVVDGVPYDGSVNSINPEDIASMTVLKDAASAALYGSRGANGVIIITTKQGQSDSKTTVNVKASFGGSSRAVRDYDRIGTDQYFELYWEALRNQYALDTKNYTPQTAAIKASKDLVGKLMGAGPNPYGSKYPQPVGTDGKLADGAVPLWNFDWQDAMEQQALRTELGLNVSGGGKTNQYYFSAGYLNDKGIALESGYERFNLRSNVTSQMTKWLRGGVNMSFAHSLQNYPVSSDTKTSNVINAGRLMNGFYPIYQMNEDGTYKLDSEGQRIYDFGSYRPSGSMANWNLPATLPNDKSERMKDEFSGRTFLEVTFIEGLKFKTSFNFDLINYNSLDYTNPKIGPAVNTGGSSSRENDRTFSWTWNNILTYDKTLGEHHFNLLAGQEAYSYRYDVLRASRSNMALPDFPELAVGSLVTGGTGYRVDYSLVGYFLNAQYDYQSKYFFSGSYRRDGASRFSPETRWGNFWSVGASWRIDREDFMVATSDWLSALTLKVSYGAQGNDNLGTYYASSGLYSVVSNNGENALVSDRLATPKLKWETNLNFNAGIDFSLFNNRFSGSFDFFQRRSKDLLYSRPLAPSLGYNSVDENVGELKNTGVEIDLKGTLIHTRDFMWRLGLNLTHYKNVVTDLPLKDMPVSGVHKLAVGRSVYDFYMKQWAGVDPENGDPLWYKNVKDANDKITGRTTTNDYAQADYYYTGKSSLPKVYGGFNTAFSYKGFELSTIFAYSIGNYIVDRDVTMLWHNGSSTGRAWSTEILNRWTPENRYTDVPALKTVSNSWNANSTRNLFNNSFLRMKNITLSYNFPQPMIKKISLNSLQLFVQADNLLTVSKNQGLDPEQDISGLTYYRYPAMRSISGGINVSF</sequence>
<dbReference type="RefSeq" id="WP_032587971.1">
    <property type="nucleotide sequence ID" value="NZ_JGCY01000261.1"/>
</dbReference>
<dbReference type="Proteomes" id="UP000020529">
    <property type="component" value="Unassembled WGS sequence"/>
</dbReference>
<dbReference type="InterPro" id="IPR023997">
    <property type="entry name" value="TonB-dep_OMP_SusC/RagA_CS"/>
</dbReference>